<evidence type="ECO:0000313" key="4">
    <source>
        <dbReference type="Proteomes" id="UP000821853"/>
    </source>
</evidence>
<sequence>MSYSSQATSHAGAEVPPENSAGQVVCLVSHGQSNKIIKVRGSKKLEDVRKSFGKSEFGQLCDASFIHQSQSTPPQDTQTATGHHAAQGRSAQHRVQCHRQSFATKTAHMIGDRQAAPEDDEVPLATEALVFEVIGLAAPWKMHFGYFPNAGLSGEVLKNLLLEAIRCIQECGLTVVAVVCDCVGANVAMAKLLGCRVHVATFEELEPFS</sequence>
<evidence type="ECO:0000256" key="1">
    <source>
        <dbReference type="SAM" id="MobiDB-lite"/>
    </source>
</evidence>
<reference evidence="3 4" key="1">
    <citation type="journal article" date="2020" name="Cell">
        <title>Large-Scale Comparative Analyses of Tick Genomes Elucidate Their Genetic Diversity and Vector Capacities.</title>
        <authorList>
            <consortium name="Tick Genome and Microbiome Consortium (TIGMIC)"/>
            <person name="Jia N."/>
            <person name="Wang J."/>
            <person name="Shi W."/>
            <person name="Du L."/>
            <person name="Sun Y."/>
            <person name="Zhan W."/>
            <person name="Jiang J.F."/>
            <person name="Wang Q."/>
            <person name="Zhang B."/>
            <person name="Ji P."/>
            <person name="Bell-Sakyi L."/>
            <person name="Cui X.M."/>
            <person name="Yuan T.T."/>
            <person name="Jiang B.G."/>
            <person name="Yang W.F."/>
            <person name="Lam T.T."/>
            <person name="Chang Q.C."/>
            <person name="Ding S.J."/>
            <person name="Wang X.J."/>
            <person name="Zhu J.G."/>
            <person name="Ruan X.D."/>
            <person name="Zhao L."/>
            <person name="Wei J.T."/>
            <person name="Ye R.Z."/>
            <person name="Que T.C."/>
            <person name="Du C.H."/>
            <person name="Zhou Y.H."/>
            <person name="Cheng J.X."/>
            <person name="Dai P.F."/>
            <person name="Guo W.B."/>
            <person name="Han X.H."/>
            <person name="Huang E.J."/>
            <person name="Li L.F."/>
            <person name="Wei W."/>
            <person name="Gao Y.C."/>
            <person name="Liu J.Z."/>
            <person name="Shao H.Z."/>
            <person name="Wang X."/>
            <person name="Wang C.C."/>
            <person name="Yang T.C."/>
            <person name="Huo Q.B."/>
            <person name="Li W."/>
            <person name="Chen H.Y."/>
            <person name="Chen S.E."/>
            <person name="Zhou L.G."/>
            <person name="Ni X.B."/>
            <person name="Tian J.H."/>
            <person name="Sheng Y."/>
            <person name="Liu T."/>
            <person name="Pan Y.S."/>
            <person name="Xia L.Y."/>
            <person name="Li J."/>
            <person name="Zhao F."/>
            <person name="Cao W.C."/>
        </authorList>
    </citation>
    <scope>NUCLEOTIDE SEQUENCE [LARGE SCALE GENOMIC DNA]</scope>
    <source>
        <strain evidence="3">HaeL-2018</strain>
    </source>
</reference>
<evidence type="ECO:0000259" key="2">
    <source>
        <dbReference type="Pfam" id="PF21787"/>
    </source>
</evidence>
<proteinExistence type="predicted"/>
<organism evidence="3 4">
    <name type="scientific">Haemaphysalis longicornis</name>
    <name type="common">Bush tick</name>
    <dbReference type="NCBI Taxonomy" id="44386"/>
    <lineage>
        <taxon>Eukaryota</taxon>
        <taxon>Metazoa</taxon>
        <taxon>Ecdysozoa</taxon>
        <taxon>Arthropoda</taxon>
        <taxon>Chelicerata</taxon>
        <taxon>Arachnida</taxon>
        <taxon>Acari</taxon>
        <taxon>Parasitiformes</taxon>
        <taxon>Ixodida</taxon>
        <taxon>Ixodoidea</taxon>
        <taxon>Ixodidae</taxon>
        <taxon>Haemaphysalinae</taxon>
        <taxon>Haemaphysalis</taxon>
    </lineage>
</organism>
<evidence type="ECO:0000313" key="3">
    <source>
        <dbReference type="EMBL" id="KAH9378344.1"/>
    </source>
</evidence>
<name>A0A9J6GUA5_HAELO</name>
<dbReference type="Pfam" id="PF21787">
    <property type="entry name" value="TNP-like_RNaseH_N"/>
    <property type="match status" value="1"/>
</dbReference>
<dbReference type="OrthoDB" id="7312725at2759"/>
<dbReference type="EMBL" id="JABSTR010000008">
    <property type="protein sequence ID" value="KAH9378344.1"/>
    <property type="molecule type" value="Genomic_DNA"/>
</dbReference>
<feature type="region of interest" description="Disordered" evidence="1">
    <location>
        <begin position="68"/>
        <end position="92"/>
    </location>
</feature>
<dbReference type="Proteomes" id="UP000821853">
    <property type="component" value="Unassembled WGS sequence"/>
</dbReference>
<feature type="domain" description="Transposable element P transposase-like RNase H" evidence="2">
    <location>
        <begin position="113"/>
        <end position="194"/>
    </location>
</feature>
<keyword evidence="4" id="KW-1185">Reference proteome</keyword>
<comment type="caution">
    <text evidence="3">The sequence shown here is derived from an EMBL/GenBank/DDBJ whole genome shotgun (WGS) entry which is preliminary data.</text>
</comment>
<accession>A0A9J6GUA5</accession>
<protein>
    <recommendedName>
        <fullName evidence="2">Transposable element P transposase-like RNase H domain-containing protein</fullName>
    </recommendedName>
</protein>
<dbReference type="AlphaFoldDB" id="A0A9J6GUA5"/>
<feature type="compositionally biased region" description="Low complexity" evidence="1">
    <location>
        <begin position="68"/>
        <end position="81"/>
    </location>
</feature>
<dbReference type="InterPro" id="IPR048365">
    <property type="entry name" value="TNP-like_RNaseH_N"/>
</dbReference>
<dbReference type="VEuPathDB" id="VectorBase:HLOH_049300"/>
<gene>
    <name evidence="3" type="ORF">HPB48_009933</name>
</gene>